<organism evidence="2 3">
    <name type="scientific">Diplodia intermedia</name>
    <dbReference type="NCBI Taxonomy" id="856260"/>
    <lineage>
        <taxon>Eukaryota</taxon>
        <taxon>Fungi</taxon>
        <taxon>Dikarya</taxon>
        <taxon>Ascomycota</taxon>
        <taxon>Pezizomycotina</taxon>
        <taxon>Dothideomycetes</taxon>
        <taxon>Dothideomycetes incertae sedis</taxon>
        <taxon>Botryosphaeriales</taxon>
        <taxon>Botryosphaeriaceae</taxon>
        <taxon>Diplodia</taxon>
    </lineage>
</organism>
<evidence type="ECO:0000313" key="2">
    <source>
        <dbReference type="EMBL" id="KAL1648871.1"/>
    </source>
</evidence>
<evidence type="ECO:0000313" key="3">
    <source>
        <dbReference type="Proteomes" id="UP001521184"/>
    </source>
</evidence>
<dbReference type="Proteomes" id="UP001521184">
    <property type="component" value="Unassembled WGS sequence"/>
</dbReference>
<feature type="signal peptide" evidence="1">
    <location>
        <begin position="1"/>
        <end position="19"/>
    </location>
</feature>
<gene>
    <name evidence="2" type="ORF">SLS58_002051</name>
</gene>
<accession>A0ABR3U0L2</accession>
<feature type="chain" id="PRO_5047286542" evidence="1">
    <location>
        <begin position="20"/>
        <end position="147"/>
    </location>
</feature>
<dbReference type="Gene3D" id="2.60.20.10">
    <property type="entry name" value="Crystallins"/>
    <property type="match status" value="1"/>
</dbReference>
<keyword evidence="1" id="KW-0732">Signal</keyword>
<evidence type="ECO:0000256" key="1">
    <source>
        <dbReference type="SAM" id="SignalP"/>
    </source>
</evidence>
<dbReference type="EMBL" id="JAKEKT020000008">
    <property type="protein sequence ID" value="KAL1648871.1"/>
    <property type="molecule type" value="Genomic_DNA"/>
</dbReference>
<reference evidence="2 3" key="1">
    <citation type="journal article" date="2023" name="Plant Dis.">
        <title>First Report of Diplodia intermedia Causing Canker and Dieback Diseases on Apple Trees in Canada.</title>
        <authorList>
            <person name="Ellouze W."/>
            <person name="Ilyukhin E."/>
            <person name="Sulman M."/>
            <person name="Ali S."/>
        </authorList>
    </citation>
    <scope>NUCLEOTIDE SEQUENCE [LARGE SCALE GENOMIC DNA]</scope>
    <source>
        <strain evidence="2 3">M45-28</strain>
    </source>
</reference>
<sequence length="147" mass="15805">MQITAIASLLVLSAGYATAMPAADPSTAALAFEVPSLSPPVNMTTDSHSIVPRGIVWRQFKVCDKPNLGGACLSQRIQANQGCYALPAYLNDKASSLWIAQAFCTVYKDQRCSGPSRQVQAPGIDDFRAFGFDNVASSFKCQYYTAI</sequence>
<comment type="caution">
    <text evidence="2">The sequence shown here is derived from an EMBL/GenBank/DDBJ whole genome shotgun (WGS) entry which is preliminary data.</text>
</comment>
<proteinExistence type="predicted"/>
<keyword evidence="3" id="KW-1185">Reference proteome</keyword>
<protein>
    <submittedName>
        <fullName evidence="2">Uncharacterized protein</fullName>
    </submittedName>
</protein>
<name>A0ABR3U0L2_9PEZI</name>